<keyword evidence="5 9" id="KW-0297">G-protein coupled receptor</keyword>
<dbReference type="Pfam" id="PF00001">
    <property type="entry name" value="7tm_1"/>
    <property type="match status" value="1"/>
</dbReference>
<dbReference type="AlphaFoldDB" id="T1EHX8"/>
<evidence type="ECO:0000256" key="9">
    <source>
        <dbReference type="RuleBase" id="RU000688"/>
    </source>
</evidence>
<gene>
    <name evidence="14" type="primary">20196178</name>
    <name evidence="13" type="ORF">HELRODRAFT_132330</name>
</gene>
<dbReference type="RefSeq" id="XP_009008924.1">
    <property type="nucleotide sequence ID" value="XM_009010676.1"/>
</dbReference>
<reference evidence="13 15" key="2">
    <citation type="journal article" date="2013" name="Nature">
        <title>Insights into bilaterian evolution from three spiralian genomes.</title>
        <authorList>
            <person name="Simakov O."/>
            <person name="Marletaz F."/>
            <person name="Cho S.J."/>
            <person name="Edsinger-Gonzales E."/>
            <person name="Havlak P."/>
            <person name="Hellsten U."/>
            <person name="Kuo D.H."/>
            <person name="Larsson T."/>
            <person name="Lv J."/>
            <person name="Arendt D."/>
            <person name="Savage R."/>
            <person name="Osoegawa K."/>
            <person name="de Jong P."/>
            <person name="Grimwood J."/>
            <person name="Chapman J.A."/>
            <person name="Shapiro H."/>
            <person name="Aerts A."/>
            <person name="Otillar R.P."/>
            <person name="Terry A.Y."/>
            <person name="Boore J.L."/>
            <person name="Grigoriev I.V."/>
            <person name="Lindberg D.R."/>
            <person name="Seaver E.C."/>
            <person name="Weisblat D.A."/>
            <person name="Putnam N.H."/>
            <person name="Rokhsar D.S."/>
        </authorList>
    </citation>
    <scope>NUCLEOTIDE SEQUENCE</scope>
</reference>
<dbReference type="InParanoid" id="T1EHX8"/>
<feature type="transmembrane region" description="Helical" evidence="11">
    <location>
        <begin position="318"/>
        <end position="336"/>
    </location>
</feature>
<dbReference type="KEGG" id="hro:HELRODRAFT_132330"/>
<feature type="transmembrane region" description="Helical" evidence="11">
    <location>
        <begin position="121"/>
        <end position="142"/>
    </location>
</feature>
<dbReference type="SMART" id="SM01381">
    <property type="entry name" value="7TM_GPCR_Srsx"/>
    <property type="match status" value="1"/>
</dbReference>
<dbReference type="GO" id="GO:0007187">
    <property type="term" value="P:G protein-coupled receptor signaling pathway, coupled to cyclic nucleotide second messenger"/>
    <property type="evidence" value="ECO:0000318"/>
    <property type="project" value="GO_Central"/>
</dbReference>
<dbReference type="PRINTS" id="PR00237">
    <property type="entry name" value="GPCRRHODOPSN"/>
</dbReference>
<reference evidence="14" key="3">
    <citation type="submission" date="2015-06" db="UniProtKB">
        <authorList>
            <consortium name="EnsemblMetazoa"/>
        </authorList>
    </citation>
    <scope>IDENTIFICATION</scope>
</reference>
<evidence type="ECO:0000256" key="10">
    <source>
        <dbReference type="SAM" id="MobiDB-lite"/>
    </source>
</evidence>
<keyword evidence="7 9" id="KW-0675">Receptor</keyword>
<dbReference type="GO" id="GO:0045202">
    <property type="term" value="C:synapse"/>
    <property type="evidence" value="ECO:0000318"/>
    <property type="project" value="GO_Central"/>
</dbReference>
<feature type="transmembrane region" description="Helical" evidence="11">
    <location>
        <begin position="80"/>
        <end position="100"/>
    </location>
</feature>
<sequence length="396" mass="45415">YKITLLSIIIICIALATTGGNLLVMISFKIEPQLRTISNCFLLSLAVADITIGLFSIPLYSMYLLLGYNWPLGLFVCDVWLSLDYTMSNASVANLLLISFDRYFSVTRPLTYRAHRTPVKAGIMIALAWIISILLWTPWIMIWPRVSEEKRSKNDCYIAFLDNTSTGGIVLTFVTAFGAFFIPVFVMCILYFKIYRETEKRKKTFVGLLGGDPGTKDKSNDSYDRNKEDNFNKENILQNRTKQINQTNKIDNNGHNQSLIRQKSNENETKPQKIPIIPRHLFTKMPNKIVAHDKISTNKFGTISSQTRKKRTGQDQKAAKTLSAILLAFIITWTPYNIFVLVQAFFPCAIHPTLYAVGYWLCYLNSTINPVCYALCNELFRSSFLRILRCQWRKTR</sequence>
<dbReference type="GO" id="GO:0007197">
    <property type="term" value="P:adenylate cyclase-inhibiting G protein-coupled acetylcholine receptor signaling pathway"/>
    <property type="evidence" value="ECO:0000318"/>
    <property type="project" value="GO_Central"/>
</dbReference>
<accession>T1EHX8</accession>
<evidence type="ECO:0000256" key="11">
    <source>
        <dbReference type="SAM" id="Phobius"/>
    </source>
</evidence>
<evidence type="ECO:0000313" key="14">
    <source>
        <dbReference type="EnsemblMetazoa" id="HelroP132330"/>
    </source>
</evidence>
<evidence type="ECO:0000256" key="5">
    <source>
        <dbReference type="ARBA" id="ARBA00023040"/>
    </source>
</evidence>
<dbReference type="EMBL" id="KB095811">
    <property type="protein sequence ID" value="ESO12204.1"/>
    <property type="molecule type" value="Genomic_DNA"/>
</dbReference>
<evidence type="ECO:0000256" key="8">
    <source>
        <dbReference type="ARBA" id="ARBA00023224"/>
    </source>
</evidence>
<keyword evidence="4 11" id="KW-1133">Transmembrane helix</keyword>
<dbReference type="PANTHER" id="PTHR24247">
    <property type="entry name" value="5-HYDROXYTRYPTAMINE RECEPTOR"/>
    <property type="match status" value="1"/>
</dbReference>
<name>T1EHX8_HELRO</name>
<feature type="transmembrane region" description="Helical" evidence="11">
    <location>
        <begin position="169"/>
        <end position="192"/>
    </location>
</feature>
<comment type="similarity">
    <text evidence="9">Belongs to the G-protein coupled receptor 1 family.</text>
</comment>
<feature type="transmembrane region" description="Helical" evidence="11">
    <location>
        <begin position="356"/>
        <end position="376"/>
    </location>
</feature>
<evidence type="ECO:0000256" key="3">
    <source>
        <dbReference type="ARBA" id="ARBA00022692"/>
    </source>
</evidence>
<comment type="subcellular location">
    <subcellularLocation>
        <location evidence="1">Cell membrane</location>
        <topology evidence="1">Multi-pass membrane protein</topology>
    </subcellularLocation>
</comment>
<feature type="transmembrane region" description="Helical" evidence="11">
    <location>
        <begin position="40"/>
        <end position="60"/>
    </location>
</feature>
<dbReference type="PROSITE" id="PS00237">
    <property type="entry name" value="G_PROTEIN_RECEP_F1_1"/>
    <property type="match status" value="1"/>
</dbReference>
<feature type="domain" description="G-protein coupled receptors family 1 profile" evidence="12">
    <location>
        <begin position="20"/>
        <end position="373"/>
    </location>
</feature>
<dbReference type="eggNOG" id="KOG4220">
    <property type="taxonomic scope" value="Eukaryota"/>
</dbReference>
<evidence type="ECO:0000256" key="2">
    <source>
        <dbReference type="ARBA" id="ARBA00022475"/>
    </source>
</evidence>
<dbReference type="PROSITE" id="PS50262">
    <property type="entry name" value="G_PROTEIN_RECEP_F1_2"/>
    <property type="match status" value="1"/>
</dbReference>
<evidence type="ECO:0000259" key="12">
    <source>
        <dbReference type="PROSITE" id="PS50262"/>
    </source>
</evidence>
<dbReference type="FunCoup" id="T1EHX8">
    <property type="interactions" value="139"/>
</dbReference>
<dbReference type="CDD" id="cd15049">
    <property type="entry name" value="7tmA_mAChR"/>
    <property type="match status" value="1"/>
</dbReference>
<dbReference type="GeneID" id="20196178"/>
<proteinExistence type="inferred from homology"/>
<organism evidence="14 15">
    <name type="scientific">Helobdella robusta</name>
    <name type="common">Californian leech</name>
    <dbReference type="NCBI Taxonomy" id="6412"/>
    <lineage>
        <taxon>Eukaryota</taxon>
        <taxon>Metazoa</taxon>
        <taxon>Spiralia</taxon>
        <taxon>Lophotrochozoa</taxon>
        <taxon>Annelida</taxon>
        <taxon>Clitellata</taxon>
        <taxon>Hirudinea</taxon>
        <taxon>Rhynchobdellida</taxon>
        <taxon>Glossiphoniidae</taxon>
        <taxon>Helobdella</taxon>
    </lineage>
</organism>
<feature type="transmembrane region" description="Helical" evidence="11">
    <location>
        <begin position="6"/>
        <end position="28"/>
    </location>
</feature>
<keyword evidence="15" id="KW-1185">Reference proteome</keyword>
<dbReference type="GO" id="GO:0005886">
    <property type="term" value="C:plasma membrane"/>
    <property type="evidence" value="ECO:0000318"/>
    <property type="project" value="GO_Central"/>
</dbReference>
<dbReference type="OMA" id="TWACDLW"/>
<dbReference type="STRING" id="6412.T1EHX8"/>
<dbReference type="CTD" id="20196178"/>
<dbReference type="OrthoDB" id="10071887at2759"/>
<keyword evidence="8 9" id="KW-0807">Transducer</keyword>
<dbReference type="PRINTS" id="PR00243">
    <property type="entry name" value="MUSCARINICR"/>
</dbReference>
<dbReference type="SUPFAM" id="SSF81321">
    <property type="entry name" value="Family A G protein-coupled receptor-like"/>
    <property type="match status" value="1"/>
</dbReference>
<dbReference type="PANTHER" id="PTHR24247:SF265">
    <property type="entry name" value="MUSCARINIC ACETYLCHOLINE RECEPTOR DM1"/>
    <property type="match status" value="1"/>
</dbReference>
<dbReference type="Proteomes" id="UP000015101">
    <property type="component" value="Unassembled WGS sequence"/>
</dbReference>
<evidence type="ECO:0000256" key="7">
    <source>
        <dbReference type="ARBA" id="ARBA00023170"/>
    </source>
</evidence>
<dbReference type="EMBL" id="AMQM01000098">
    <property type="status" value="NOT_ANNOTATED_CDS"/>
    <property type="molecule type" value="Genomic_DNA"/>
</dbReference>
<dbReference type="GO" id="GO:0007268">
    <property type="term" value="P:chemical synaptic transmission"/>
    <property type="evidence" value="ECO:0000318"/>
    <property type="project" value="GO_Central"/>
</dbReference>
<feature type="region of interest" description="Disordered" evidence="10">
    <location>
        <begin position="246"/>
        <end position="270"/>
    </location>
</feature>
<protein>
    <recommendedName>
        <fullName evidence="12">G-protein coupled receptors family 1 profile domain-containing protein</fullName>
    </recommendedName>
</protein>
<keyword evidence="2" id="KW-1003">Cell membrane</keyword>
<reference evidence="15" key="1">
    <citation type="submission" date="2012-12" db="EMBL/GenBank/DDBJ databases">
        <authorList>
            <person name="Hellsten U."/>
            <person name="Grimwood J."/>
            <person name="Chapman J.A."/>
            <person name="Shapiro H."/>
            <person name="Aerts A."/>
            <person name="Otillar R.P."/>
            <person name="Terry A.Y."/>
            <person name="Boore J.L."/>
            <person name="Simakov O."/>
            <person name="Marletaz F."/>
            <person name="Cho S.-J."/>
            <person name="Edsinger-Gonzales E."/>
            <person name="Havlak P."/>
            <person name="Kuo D.-H."/>
            <person name="Larsson T."/>
            <person name="Lv J."/>
            <person name="Arendt D."/>
            <person name="Savage R."/>
            <person name="Osoegawa K."/>
            <person name="de Jong P."/>
            <person name="Lindberg D.R."/>
            <person name="Seaver E.C."/>
            <person name="Weisblat D.A."/>
            <person name="Putnam N.H."/>
            <person name="Grigoriev I.V."/>
            <person name="Rokhsar D.S."/>
        </authorList>
    </citation>
    <scope>NUCLEOTIDE SEQUENCE</scope>
</reference>
<dbReference type="InterPro" id="IPR000276">
    <property type="entry name" value="GPCR_Rhodpsn"/>
</dbReference>
<dbReference type="EnsemblMetazoa" id="HelroT132330">
    <property type="protein sequence ID" value="HelroP132330"/>
    <property type="gene ID" value="HelroG132330"/>
</dbReference>
<evidence type="ECO:0000256" key="6">
    <source>
        <dbReference type="ARBA" id="ARBA00023136"/>
    </source>
</evidence>
<dbReference type="GO" id="GO:0016907">
    <property type="term" value="F:G protein-coupled acetylcholine receptor activity"/>
    <property type="evidence" value="ECO:0000318"/>
    <property type="project" value="GO_Central"/>
</dbReference>
<evidence type="ECO:0000313" key="15">
    <source>
        <dbReference type="Proteomes" id="UP000015101"/>
    </source>
</evidence>
<feature type="compositionally biased region" description="Polar residues" evidence="10">
    <location>
        <begin position="246"/>
        <end position="262"/>
    </location>
</feature>
<keyword evidence="6 11" id="KW-0472">Membrane</keyword>
<dbReference type="InterPro" id="IPR000995">
    <property type="entry name" value="Musac_Ach_rcpt"/>
</dbReference>
<dbReference type="Gene3D" id="1.20.1070.10">
    <property type="entry name" value="Rhodopsin 7-helix transmembrane proteins"/>
    <property type="match status" value="1"/>
</dbReference>
<dbReference type="HOGENOM" id="CLU_009579_11_2_1"/>
<evidence type="ECO:0000256" key="4">
    <source>
        <dbReference type="ARBA" id="ARBA00022989"/>
    </source>
</evidence>
<dbReference type="InterPro" id="IPR017452">
    <property type="entry name" value="GPCR_Rhodpsn_7TM"/>
</dbReference>
<evidence type="ECO:0000313" key="13">
    <source>
        <dbReference type="EMBL" id="ESO12204.1"/>
    </source>
</evidence>
<evidence type="ECO:0000256" key="1">
    <source>
        <dbReference type="ARBA" id="ARBA00004651"/>
    </source>
</evidence>
<keyword evidence="3 9" id="KW-0812">Transmembrane</keyword>
<dbReference type="GO" id="GO:0030425">
    <property type="term" value="C:dendrite"/>
    <property type="evidence" value="ECO:0000318"/>
    <property type="project" value="GO_Central"/>
</dbReference>